<accession>A0A9Q0BNG4</accession>
<dbReference type="Pfam" id="PF06477">
    <property type="entry name" value="DUF1091"/>
    <property type="match status" value="1"/>
</dbReference>
<dbReference type="AlphaFoldDB" id="A0A9Q0BNG4"/>
<reference evidence="1" key="1">
    <citation type="journal article" date="2023" name="Genome Biol. Evol.">
        <title>Long-read-based Genome Assembly of Drosophila gunungcola Reveals Fewer Chemosensory Genes in Flower-breeding Species.</title>
        <authorList>
            <person name="Negi A."/>
            <person name="Liao B.Y."/>
            <person name="Yeh S.D."/>
        </authorList>
    </citation>
    <scope>NUCLEOTIDE SEQUENCE</scope>
    <source>
        <strain evidence="1">Sukarami</strain>
    </source>
</reference>
<comment type="caution">
    <text evidence="1">The sequence shown here is derived from an EMBL/GenBank/DDBJ whole genome shotgun (WGS) entry which is preliminary data.</text>
</comment>
<name>A0A9Q0BNG4_9MUSC</name>
<dbReference type="EMBL" id="JAMKOV010000007">
    <property type="protein sequence ID" value="KAI8038692.1"/>
    <property type="molecule type" value="Genomic_DNA"/>
</dbReference>
<feature type="non-terminal residue" evidence="1">
    <location>
        <position position="1"/>
    </location>
</feature>
<sequence>HILALTNLNHSCPLTGHLFARDFHLDLVSLPALPQLDYKIAFNFSGAKPEKHWGVVLIFFEVFEDYHKNRRTKPQAKSIVFV</sequence>
<dbReference type="InterPro" id="IPR010512">
    <property type="entry name" value="DUF1091"/>
</dbReference>
<dbReference type="Proteomes" id="UP001059596">
    <property type="component" value="Unassembled WGS sequence"/>
</dbReference>
<gene>
    <name evidence="1" type="ORF">M5D96_008600</name>
</gene>
<evidence type="ECO:0000313" key="1">
    <source>
        <dbReference type="EMBL" id="KAI8038692.1"/>
    </source>
</evidence>
<protein>
    <submittedName>
        <fullName evidence="1">Uncharacterized protein</fullName>
    </submittedName>
</protein>
<organism evidence="1 2">
    <name type="scientific">Drosophila gunungcola</name>
    <name type="common">fruit fly</name>
    <dbReference type="NCBI Taxonomy" id="103775"/>
    <lineage>
        <taxon>Eukaryota</taxon>
        <taxon>Metazoa</taxon>
        <taxon>Ecdysozoa</taxon>
        <taxon>Arthropoda</taxon>
        <taxon>Hexapoda</taxon>
        <taxon>Insecta</taxon>
        <taxon>Pterygota</taxon>
        <taxon>Neoptera</taxon>
        <taxon>Endopterygota</taxon>
        <taxon>Diptera</taxon>
        <taxon>Brachycera</taxon>
        <taxon>Muscomorpha</taxon>
        <taxon>Ephydroidea</taxon>
        <taxon>Drosophilidae</taxon>
        <taxon>Drosophila</taxon>
        <taxon>Sophophora</taxon>
    </lineage>
</organism>
<proteinExistence type="predicted"/>
<keyword evidence="2" id="KW-1185">Reference proteome</keyword>
<evidence type="ECO:0000313" key="2">
    <source>
        <dbReference type="Proteomes" id="UP001059596"/>
    </source>
</evidence>